<organism evidence="1 2">
    <name type="scientific">Hydrogenimonas cancrithermarum</name>
    <dbReference type="NCBI Taxonomy" id="2993563"/>
    <lineage>
        <taxon>Bacteria</taxon>
        <taxon>Pseudomonadati</taxon>
        <taxon>Campylobacterota</taxon>
        <taxon>Epsilonproteobacteria</taxon>
        <taxon>Campylobacterales</taxon>
        <taxon>Hydrogenimonadaceae</taxon>
        <taxon>Hydrogenimonas</taxon>
    </lineage>
</organism>
<accession>A0ABM8FIL4</accession>
<dbReference type="Proteomes" id="UP001321445">
    <property type="component" value="Chromosome"/>
</dbReference>
<name>A0ABM8FIL4_9BACT</name>
<reference evidence="1 2" key="1">
    <citation type="submission" date="2023-03" db="EMBL/GenBank/DDBJ databases">
        <title>Description of Hydrogenimonas sp. ISO32.</title>
        <authorList>
            <person name="Mino S."/>
            <person name="Fukazawa S."/>
            <person name="Sawabe T."/>
        </authorList>
    </citation>
    <scope>NUCLEOTIDE SEQUENCE [LARGE SCALE GENOMIC DNA]</scope>
    <source>
        <strain evidence="1 2">ISO32</strain>
    </source>
</reference>
<proteinExistence type="predicted"/>
<protein>
    <submittedName>
        <fullName evidence="1">Uncharacterized protein</fullName>
    </submittedName>
</protein>
<dbReference type="EMBL" id="AP027370">
    <property type="protein sequence ID" value="BDY12104.1"/>
    <property type="molecule type" value="Genomic_DNA"/>
</dbReference>
<dbReference type="RefSeq" id="WP_286337308.1">
    <property type="nucleotide sequence ID" value="NZ_AP027370.1"/>
</dbReference>
<gene>
    <name evidence="1" type="ORF">HCR_04160</name>
</gene>
<evidence type="ECO:0000313" key="1">
    <source>
        <dbReference type="EMBL" id="BDY12104.1"/>
    </source>
</evidence>
<keyword evidence="2" id="KW-1185">Reference proteome</keyword>
<evidence type="ECO:0000313" key="2">
    <source>
        <dbReference type="Proteomes" id="UP001321445"/>
    </source>
</evidence>
<sequence>MNRTLFSILLLSPLLLFGGTKEGWDHFETFVLKKDQIQKVAVYEEEKEHTLAFRWTLYQNGGLVMHVAYDSRRFQPLLYAKYRLDSFRIDLFSKPNDASPKEGENPYALLVFKAYDAKRKEAYFDLLIKSYGKSEILYERGK</sequence>